<proteinExistence type="predicted"/>
<dbReference type="Proteomes" id="UP000654345">
    <property type="component" value="Unassembled WGS sequence"/>
</dbReference>
<sequence length="82" mass="9025">MYKNRLLHHVEVIAAGGKSFRIKDRTVKSESSSSKTLSRRGVNLKTLQMGQMFGAIDNSPDLEGRSGIADPSEGEQATTFRE</sequence>
<gene>
    <name evidence="2" type="ORF">KSB_87830</name>
</gene>
<dbReference type="EMBL" id="BNJG01000005">
    <property type="protein sequence ID" value="GHO60308.1"/>
    <property type="molecule type" value="Genomic_DNA"/>
</dbReference>
<comment type="caution">
    <text evidence="2">The sequence shown here is derived from an EMBL/GenBank/DDBJ whole genome shotgun (WGS) entry which is preliminary data.</text>
</comment>
<evidence type="ECO:0000313" key="2">
    <source>
        <dbReference type="EMBL" id="GHO60308.1"/>
    </source>
</evidence>
<accession>A0ABQ3V5L1</accession>
<feature type="region of interest" description="Disordered" evidence="1">
    <location>
        <begin position="57"/>
        <end position="82"/>
    </location>
</feature>
<protein>
    <submittedName>
        <fullName evidence="2">Uncharacterized protein</fullName>
    </submittedName>
</protein>
<name>A0ABQ3V5L1_9CHLR</name>
<keyword evidence="3" id="KW-1185">Reference proteome</keyword>
<evidence type="ECO:0000313" key="3">
    <source>
        <dbReference type="Proteomes" id="UP000654345"/>
    </source>
</evidence>
<organism evidence="2 3">
    <name type="scientific">Ktedonobacter robiniae</name>
    <dbReference type="NCBI Taxonomy" id="2778365"/>
    <lineage>
        <taxon>Bacteria</taxon>
        <taxon>Bacillati</taxon>
        <taxon>Chloroflexota</taxon>
        <taxon>Ktedonobacteria</taxon>
        <taxon>Ktedonobacterales</taxon>
        <taxon>Ktedonobacteraceae</taxon>
        <taxon>Ktedonobacter</taxon>
    </lineage>
</organism>
<reference evidence="2 3" key="1">
    <citation type="journal article" date="2021" name="Int. J. Syst. Evol. Microbiol.">
        <title>Reticulibacter mediterranei gen. nov., sp. nov., within the new family Reticulibacteraceae fam. nov., and Ktedonospora formicarum gen. nov., sp. nov., Ktedonobacter robiniae sp. nov., Dictyobacter formicarum sp. nov. and Dictyobacter arantiisoli sp. nov., belonging to the class Ktedonobacteria.</title>
        <authorList>
            <person name="Yabe S."/>
            <person name="Zheng Y."/>
            <person name="Wang C.M."/>
            <person name="Sakai Y."/>
            <person name="Abe K."/>
            <person name="Yokota A."/>
            <person name="Donadio S."/>
            <person name="Cavaletti L."/>
            <person name="Monciardini P."/>
        </authorList>
    </citation>
    <scope>NUCLEOTIDE SEQUENCE [LARGE SCALE GENOMIC DNA]</scope>
    <source>
        <strain evidence="2 3">SOSP1-30</strain>
    </source>
</reference>
<evidence type="ECO:0000256" key="1">
    <source>
        <dbReference type="SAM" id="MobiDB-lite"/>
    </source>
</evidence>